<evidence type="ECO:0000259" key="2">
    <source>
        <dbReference type="Pfam" id="PF00646"/>
    </source>
</evidence>
<sequence length="155" mass="17192">MSANANEYEAEVVNTSYSTIQLPNDVLQAFLIGIALLVVVKAVVVISSRNMSPNANEQHEADYLVTKSKSNSTIPLPTHILRHCLSFLGSTDNYYFLASVCKDFKTAVEQLYGDNRNTSAESIIATVSTCNHVHGLIFEDMDLMEDEKMVIIMIE</sequence>
<keyword evidence="1" id="KW-1133">Transmembrane helix</keyword>
<feature type="domain" description="F-box" evidence="2">
    <location>
        <begin position="76"/>
        <end position="110"/>
    </location>
</feature>
<keyword evidence="1" id="KW-0812">Transmembrane</keyword>
<keyword evidence="1" id="KW-0472">Membrane</keyword>
<gene>
    <name evidence="3" type="ORF">CTEN210_17855</name>
</gene>
<evidence type="ECO:0000256" key="1">
    <source>
        <dbReference type="SAM" id="Phobius"/>
    </source>
</evidence>
<dbReference type="Pfam" id="PF00646">
    <property type="entry name" value="F-box"/>
    <property type="match status" value="1"/>
</dbReference>
<name>A0AAD3DEW1_9STRA</name>
<comment type="caution">
    <text evidence="3">The sequence shown here is derived from an EMBL/GenBank/DDBJ whole genome shotgun (WGS) entry which is preliminary data.</text>
</comment>
<dbReference type="EMBL" id="BLLK01000074">
    <property type="protein sequence ID" value="GFH61379.1"/>
    <property type="molecule type" value="Genomic_DNA"/>
</dbReference>
<accession>A0AAD3DEW1</accession>
<feature type="transmembrane region" description="Helical" evidence="1">
    <location>
        <begin position="26"/>
        <end position="46"/>
    </location>
</feature>
<evidence type="ECO:0000313" key="3">
    <source>
        <dbReference type="EMBL" id="GFH61379.1"/>
    </source>
</evidence>
<dbReference type="AlphaFoldDB" id="A0AAD3DEW1"/>
<protein>
    <recommendedName>
        <fullName evidence="2">F-box domain-containing protein</fullName>
    </recommendedName>
</protein>
<dbReference type="InterPro" id="IPR001810">
    <property type="entry name" value="F-box_dom"/>
</dbReference>
<evidence type="ECO:0000313" key="4">
    <source>
        <dbReference type="Proteomes" id="UP001054902"/>
    </source>
</evidence>
<keyword evidence="4" id="KW-1185">Reference proteome</keyword>
<organism evidence="3 4">
    <name type="scientific">Chaetoceros tenuissimus</name>
    <dbReference type="NCBI Taxonomy" id="426638"/>
    <lineage>
        <taxon>Eukaryota</taxon>
        <taxon>Sar</taxon>
        <taxon>Stramenopiles</taxon>
        <taxon>Ochrophyta</taxon>
        <taxon>Bacillariophyta</taxon>
        <taxon>Coscinodiscophyceae</taxon>
        <taxon>Chaetocerotophycidae</taxon>
        <taxon>Chaetocerotales</taxon>
        <taxon>Chaetocerotaceae</taxon>
        <taxon>Chaetoceros</taxon>
    </lineage>
</organism>
<dbReference type="Proteomes" id="UP001054902">
    <property type="component" value="Unassembled WGS sequence"/>
</dbReference>
<reference evidence="3 4" key="1">
    <citation type="journal article" date="2021" name="Sci. Rep.">
        <title>The genome of the diatom Chaetoceros tenuissimus carries an ancient integrated fragment of an extant virus.</title>
        <authorList>
            <person name="Hongo Y."/>
            <person name="Kimura K."/>
            <person name="Takaki Y."/>
            <person name="Yoshida Y."/>
            <person name="Baba S."/>
            <person name="Kobayashi G."/>
            <person name="Nagasaki K."/>
            <person name="Hano T."/>
            <person name="Tomaru Y."/>
        </authorList>
    </citation>
    <scope>NUCLEOTIDE SEQUENCE [LARGE SCALE GENOMIC DNA]</scope>
    <source>
        <strain evidence="3 4">NIES-3715</strain>
    </source>
</reference>
<proteinExistence type="predicted"/>